<reference evidence="3" key="2">
    <citation type="submission" date="2018-02" db="UniProtKB">
        <authorList>
            <consortium name="EnsemblPlants"/>
        </authorList>
    </citation>
    <scope>IDENTIFICATION</scope>
    <source>
        <strain evidence="3">Williams 82</strain>
    </source>
</reference>
<organism evidence="3">
    <name type="scientific">Glycine max</name>
    <name type="common">Soybean</name>
    <name type="synonym">Glycine hispida</name>
    <dbReference type="NCBI Taxonomy" id="3847"/>
    <lineage>
        <taxon>Eukaryota</taxon>
        <taxon>Viridiplantae</taxon>
        <taxon>Streptophyta</taxon>
        <taxon>Embryophyta</taxon>
        <taxon>Tracheophyta</taxon>
        <taxon>Spermatophyta</taxon>
        <taxon>Magnoliopsida</taxon>
        <taxon>eudicotyledons</taxon>
        <taxon>Gunneridae</taxon>
        <taxon>Pentapetalae</taxon>
        <taxon>rosids</taxon>
        <taxon>fabids</taxon>
        <taxon>Fabales</taxon>
        <taxon>Fabaceae</taxon>
        <taxon>Papilionoideae</taxon>
        <taxon>50 kb inversion clade</taxon>
        <taxon>NPAAA clade</taxon>
        <taxon>indigoferoid/millettioid clade</taxon>
        <taxon>Phaseoleae</taxon>
        <taxon>Glycine</taxon>
        <taxon>Glycine subgen. Soja</taxon>
    </lineage>
</organism>
<dbReference type="EnsemblPlants" id="KRH14407">
    <property type="protein sequence ID" value="KRH14407"/>
    <property type="gene ID" value="GLYMA_14G023800"/>
</dbReference>
<keyword evidence="1" id="KW-1133">Transmembrane helix</keyword>
<keyword evidence="1" id="KW-0812">Transmembrane</keyword>
<protein>
    <submittedName>
        <fullName evidence="2 3">Uncharacterized protein</fullName>
    </submittedName>
</protein>
<dbReference type="EMBL" id="CM000847">
    <property type="protein sequence ID" value="KRH14407.1"/>
    <property type="molecule type" value="Genomic_DNA"/>
</dbReference>
<evidence type="ECO:0000256" key="1">
    <source>
        <dbReference type="SAM" id="Phobius"/>
    </source>
</evidence>
<keyword evidence="4" id="KW-1185">Reference proteome</keyword>
<dbReference type="PaxDb" id="3847-GLYMA14G02710.4"/>
<keyword evidence="1" id="KW-0472">Membrane</keyword>
<reference evidence="2" key="3">
    <citation type="submission" date="2018-07" db="EMBL/GenBank/DDBJ databases">
        <title>WGS assembly of Glycine max.</title>
        <authorList>
            <person name="Schmutz J."/>
            <person name="Cannon S."/>
            <person name="Schlueter J."/>
            <person name="Ma J."/>
            <person name="Mitros T."/>
            <person name="Nelson W."/>
            <person name="Hyten D."/>
            <person name="Song Q."/>
            <person name="Thelen J."/>
            <person name="Cheng J."/>
            <person name="Xu D."/>
            <person name="Hellsten U."/>
            <person name="May G."/>
            <person name="Yu Y."/>
            <person name="Sakurai T."/>
            <person name="Umezawa T."/>
            <person name="Bhattacharyya M."/>
            <person name="Sandhu D."/>
            <person name="Valliyodan B."/>
            <person name="Lindquist E."/>
            <person name="Peto M."/>
            <person name="Grant D."/>
            <person name="Shu S."/>
            <person name="Goodstein D."/>
            <person name="Barry K."/>
            <person name="Futrell-Griggs M."/>
            <person name="Abernathy B."/>
            <person name="Du J."/>
            <person name="Tian Z."/>
            <person name="Zhu L."/>
            <person name="Gill N."/>
            <person name="Joshi T."/>
            <person name="Libault M."/>
            <person name="Sethuraman A."/>
            <person name="Zhang X."/>
            <person name="Shinozaki K."/>
            <person name="Nguyen H."/>
            <person name="Wing R."/>
            <person name="Cregan P."/>
            <person name="Specht J."/>
            <person name="Grimwood J."/>
            <person name="Rokhsar D."/>
            <person name="Stacey G."/>
            <person name="Shoemaker R."/>
            <person name="Jackson S."/>
        </authorList>
    </citation>
    <scope>NUCLEOTIDE SEQUENCE</scope>
    <source>
        <tissue evidence="2">Callus</tissue>
    </source>
</reference>
<sequence length="51" mass="6343">MYSIFIFINKYKNLILHLLCLLFSMFYKLFWLVLAQILDNREQSKHKMIFL</sequence>
<dbReference type="InParanoid" id="I1M6S1"/>
<proteinExistence type="predicted"/>
<dbReference type="SMR" id="I1M6S1"/>
<dbReference type="AlphaFoldDB" id="I1M6S1"/>
<accession>I1M6S1</accession>
<evidence type="ECO:0000313" key="4">
    <source>
        <dbReference type="Proteomes" id="UP000008827"/>
    </source>
</evidence>
<dbReference type="HOGENOM" id="CLU_3110260_0_0_1"/>
<dbReference type="Gramene" id="KRH14407">
    <property type="protein sequence ID" value="KRH14407"/>
    <property type="gene ID" value="GLYMA_14G023800"/>
</dbReference>
<evidence type="ECO:0000313" key="3">
    <source>
        <dbReference type="EnsemblPlants" id="KRH14407"/>
    </source>
</evidence>
<name>I1M6S1_SOYBN</name>
<gene>
    <name evidence="2" type="ORF">GLYMA_14G023800</name>
</gene>
<dbReference type="Proteomes" id="UP000008827">
    <property type="component" value="Chromosome 14"/>
</dbReference>
<reference evidence="2 3" key="1">
    <citation type="journal article" date="2010" name="Nature">
        <title>Genome sequence of the palaeopolyploid soybean.</title>
        <authorList>
            <person name="Schmutz J."/>
            <person name="Cannon S.B."/>
            <person name="Schlueter J."/>
            <person name="Ma J."/>
            <person name="Mitros T."/>
            <person name="Nelson W."/>
            <person name="Hyten D.L."/>
            <person name="Song Q."/>
            <person name="Thelen J.J."/>
            <person name="Cheng J."/>
            <person name="Xu D."/>
            <person name="Hellsten U."/>
            <person name="May G.D."/>
            <person name="Yu Y."/>
            <person name="Sakurai T."/>
            <person name="Umezawa T."/>
            <person name="Bhattacharyya M.K."/>
            <person name="Sandhu D."/>
            <person name="Valliyodan B."/>
            <person name="Lindquist E."/>
            <person name="Peto M."/>
            <person name="Grant D."/>
            <person name="Shu S."/>
            <person name="Goodstein D."/>
            <person name="Barry K."/>
            <person name="Futrell-Griggs M."/>
            <person name="Abernathy B."/>
            <person name="Du J."/>
            <person name="Tian Z."/>
            <person name="Zhu L."/>
            <person name="Gill N."/>
            <person name="Joshi T."/>
            <person name="Libault M."/>
            <person name="Sethuraman A."/>
            <person name="Zhang X.-C."/>
            <person name="Shinozaki K."/>
            <person name="Nguyen H.T."/>
            <person name="Wing R.A."/>
            <person name="Cregan P."/>
            <person name="Specht J."/>
            <person name="Grimwood J."/>
            <person name="Rokhsar D."/>
            <person name="Stacey G."/>
            <person name="Shoemaker R.C."/>
            <person name="Jackson S.A."/>
        </authorList>
    </citation>
    <scope>NUCLEOTIDE SEQUENCE [LARGE SCALE GENOMIC DNA]</scope>
    <source>
        <strain evidence="3">cv. Williams 82</strain>
        <tissue evidence="2">Callus</tissue>
    </source>
</reference>
<evidence type="ECO:0000313" key="2">
    <source>
        <dbReference type="EMBL" id="KRH14407.1"/>
    </source>
</evidence>
<feature type="transmembrane region" description="Helical" evidence="1">
    <location>
        <begin position="15"/>
        <end position="38"/>
    </location>
</feature>